<protein>
    <submittedName>
        <fullName evidence="1">Uncharacterized protein</fullName>
    </submittedName>
</protein>
<dbReference type="Proteomes" id="UP000238322">
    <property type="component" value="Unassembled WGS sequence"/>
</dbReference>
<evidence type="ECO:0000313" key="2">
    <source>
        <dbReference type="Proteomes" id="UP000238322"/>
    </source>
</evidence>
<dbReference type="EMBL" id="PUHY01000005">
    <property type="protein sequence ID" value="PQO37708.1"/>
    <property type="molecule type" value="Genomic_DNA"/>
</dbReference>
<evidence type="ECO:0000313" key="1">
    <source>
        <dbReference type="EMBL" id="PQO37708.1"/>
    </source>
</evidence>
<reference evidence="1 2" key="1">
    <citation type="submission" date="2018-02" db="EMBL/GenBank/DDBJ databases">
        <title>Comparative genomes isolates from brazilian mangrove.</title>
        <authorList>
            <person name="Araujo J.E."/>
            <person name="Taketani R.G."/>
            <person name="Silva M.C.P."/>
            <person name="Loureco M.V."/>
            <person name="Andreote F.D."/>
        </authorList>
    </citation>
    <scope>NUCLEOTIDE SEQUENCE [LARGE SCALE GENOMIC DNA]</scope>
    <source>
        <strain evidence="1 2">Hex-1 MGV</strain>
    </source>
</reference>
<gene>
    <name evidence="1" type="ORF">C5Y83_07115</name>
</gene>
<organism evidence="1 2">
    <name type="scientific">Blastopirellula marina</name>
    <dbReference type="NCBI Taxonomy" id="124"/>
    <lineage>
        <taxon>Bacteria</taxon>
        <taxon>Pseudomonadati</taxon>
        <taxon>Planctomycetota</taxon>
        <taxon>Planctomycetia</taxon>
        <taxon>Pirellulales</taxon>
        <taxon>Pirellulaceae</taxon>
        <taxon>Blastopirellula</taxon>
    </lineage>
</organism>
<accession>A0A2S8FZU1</accession>
<proteinExistence type="predicted"/>
<sequence>MDRMMYFFPILRTLSNLVNELEFVENRLFVSTNFGACGRESYQKNLIEPAMGKANALLECVSCNKLR</sequence>
<comment type="caution">
    <text evidence="1">The sequence shown here is derived from an EMBL/GenBank/DDBJ whole genome shotgun (WGS) entry which is preliminary data.</text>
</comment>
<dbReference type="AlphaFoldDB" id="A0A2S8FZU1"/>
<name>A0A2S8FZU1_9BACT</name>